<dbReference type="SUPFAM" id="SSF56300">
    <property type="entry name" value="Metallo-dependent phosphatases"/>
    <property type="match status" value="1"/>
</dbReference>
<dbReference type="Proteomes" id="UP000185469">
    <property type="component" value="Chromosome"/>
</dbReference>
<gene>
    <name evidence="3" type="ORF">CSPHI_11855</name>
</gene>
<feature type="domain" description="Phospholipase D N-terminal" evidence="2">
    <location>
        <begin position="35"/>
        <end position="135"/>
    </location>
</feature>
<evidence type="ECO:0000259" key="1">
    <source>
        <dbReference type="Pfam" id="PF09423"/>
    </source>
</evidence>
<dbReference type="PANTHER" id="PTHR43606">
    <property type="entry name" value="PHOSPHATASE, PUTATIVE (AFU_ORTHOLOGUE AFUA_6G08710)-RELATED"/>
    <property type="match status" value="1"/>
</dbReference>
<dbReference type="KEGG" id="csph:CSPHI_11855"/>
<dbReference type="Gene3D" id="2.60.40.380">
    <property type="entry name" value="Purple acid phosphatase-like, N-terminal"/>
    <property type="match status" value="1"/>
</dbReference>
<evidence type="ECO:0000259" key="2">
    <source>
        <dbReference type="Pfam" id="PF16655"/>
    </source>
</evidence>
<sequence length="541" mass="58071">MLRAGGLAGIGGLLTTRPAPAPADPAAGAPGVFAHGVASGDPLPDAVLLWTRVTSHPGDVPGAGAGRPVPLRWEVAADAAFTRVLAAGTAVSDPEADNTVKVDATGLPADAALHYRFTVAAGEHAGQSITGRTRTAPAAGAPAGRLVIGLTSCANWESGYFAAYRDMAADEDIDVIMCVGDYIYEYGAGEYAGKLGPLREHRPAHEIRTLADYRLRYGTYRTDPDLRAAHAAKPWIVTWDDHETANDSWSGGAENHDDAAEGDWAARRDAAMRAYLEWLPVRATAPAAGGHLYRTLSWGDLAELVMLDLRSYRDRPLEFRAVGGIDDSGRTMLGSAQFRFLADRWRSSTARWNLVGNSVMFTPVLIPPMPPRAGAAVAELLGLPEQGLPYNLDQWDGYAAERRRVIGLLDAEGIDNVVFLTGDIHSSWACDVPREPGDYPGAGVVAAEIVCTSVSSPNIDDIVGLPQRNPISRAAETALTGANRHCRYLEFDHHGYARVTVAPDAILAEYRFVDDKANPAARVFTHRRFRIRRGAPIMAVD</sequence>
<dbReference type="InterPro" id="IPR052900">
    <property type="entry name" value="Phospholipid_Metab_Enz"/>
</dbReference>
<evidence type="ECO:0000313" key="4">
    <source>
        <dbReference type="Proteomes" id="UP000185469"/>
    </source>
</evidence>
<dbReference type="STRING" id="1437874.CSPHI_11855"/>
<dbReference type="AlphaFoldDB" id="A0A1L7D0I3"/>
<dbReference type="PANTHER" id="PTHR43606:SF2">
    <property type="entry name" value="ALKALINE PHOSPHATASE FAMILY PROTEIN (AFU_ORTHOLOGUE AFUA_5G03860)"/>
    <property type="match status" value="1"/>
</dbReference>
<dbReference type="InterPro" id="IPR029052">
    <property type="entry name" value="Metallo-depent_PP-like"/>
</dbReference>
<organism evidence="3 4">
    <name type="scientific">Corynebacterium sphenisci DSM 44792</name>
    <dbReference type="NCBI Taxonomy" id="1437874"/>
    <lineage>
        <taxon>Bacteria</taxon>
        <taxon>Bacillati</taxon>
        <taxon>Actinomycetota</taxon>
        <taxon>Actinomycetes</taxon>
        <taxon>Mycobacteriales</taxon>
        <taxon>Corynebacteriaceae</taxon>
        <taxon>Corynebacterium</taxon>
    </lineage>
</organism>
<dbReference type="EMBL" id="CP009248">
    <property type="protein sequence ID" value="APT91542.1"/>
    <property type="molecule type" value="Genomic_DNA"/>
</dbReference>
<dbReference type="InterPro" id="IPR038607">
    <property type="entry name" value="PhoD-like_sf"/>
</dbReference>
<dbReference type="Pfam" id="PF09423">
    <property type="entry name" value="PhoD"/>
    <property type="match status" value="1"/>
</dbReference>
<dbReference type="InterPro" id="IPR018946">
    <property type="entry name" value="PhoD-like_MPP"/>
</dbReference>
<dbReference type="InterPro" id="IPR032093">
    <property type="entry name" value="PhoD_N"/>
</dbReference>
<dbReference type="CDD" id="cd07389">
    <property type="entry name" value="MPP_PhoD"/>
    <property type="match status" value="1"/>
</dbReference>
<name>A0A1L7D0I3_9CORY</name>
<evidence type="ECO:0000313" key="3">
    <source>
        <dbReference type="EMBL" id="APT91542.1"/>
    </source>
</evidence>
<keyword evidence="4" id="KW-1185">Reference proteome</keyword>
<dbReference type="Pfam" id="PF16655">
    <property type="entry name" value="PhoD_N"/>
    <property type="match status" value="1"/>
</dbReference>
<reference evidence="3 4" key="1">
    <citation type="submission" date="2014-08" db="EMBL/GenBank/DDBJ databases">
        <title>Complete genome sequence of Corynebacterium sphenisci CECT 5990(T) (=DSM 44792(T)), isolated from healthy wild penguins.</title>
        <authorList>
            <person name="Ruckert C."/>
            <person name="Albersmeier A."/>
            <person name="Winkler A."/>
            <person name="Kalinowski J."/>
        </authorList>
    </citation>
    <scope>NUCLEOTIDE SEQUENCE [LARGE SCALE GENOMIC DNA]</scope>
    <source>
        <strain evidence="3 4">DSM 44792</strain>
    </source>
</reference>
<feature type="domain" description="PhoD-like phosphatase metallophosphatase" evidence="1">
    <location>
        <begin position="150"/>
        <end position="509"/>
    </location>
</feature>
<dbReference type="Gene3D" id="3.60.21.70">
    <property type="entry name" value="PhoD-like phosphatase"/>
    <property type="match status" value="1"/>
</dbReference>
<proteinExistence type="predicted"/>
<protein>
    <submittedName>
        <fullName evidence="3">Alkaline phosphatase</fullName>
    </submittedName>
</protein>
<accession>A0A1L7D0I3</accession>